<sequence>MESLMIPCKSSPLVPIPSEFSPKPIKPSLPLHKTHQPFPAKTPDFFHLSHLLQIGRVGEAITVLDSIAQNGCKLRTDTFNRLLECCIRVNSVRFGRELHARLHLVDEVNPFVETKLVSMYAKCGCLDDARKVFDEMSERNLFTWSAMIGAYSWKRRWRDVVGLFRLMMRDGVLPDGFLLPKILQACGNCGDYETGRLIHSLVVRKGWSSRRRVSNALLTVYAKCGRLSLARRFFEDMDERNMVSWNLMILGCCHIGENDEAHKLFDMMCEEGIEPELITWNILVAGYNQSGDCDAAMKLMKKMGNFGVTPDVFTWTSMISGLAQNNRIDEALELFREMLSIGVQPNGVTIGSAIAACASFKSLKKGKAFHSFAVKIGLSDNVLVGNAIIDMYSKCGELEAAHEVFNQISEKDIYTWNSMIGGYCQHGYFGKAYDLFMKLQQSEVQPNVVTCNLMISGFVQNGDEDQAMDLFQKMGKRGIVKPDTSSWNSLISGYLHIGQKNRALGVFRHMQSLGYRPNLVTILAILPACANLIAVNKVKEIHACLLHQGLDSQIAILNALIDTYAKSGNIVYSRWVFDQMMSKNVITWNSLMAGYVLHGCSGEALDAFDQMKREEYTPTRGTLLNLILAYSRAKMFEKGKQVFHCMTTDYQITPGTEHYSAMVDLFGRSGKVKDAIEFIECMELEPDAAVWEALLTASRCHGNVALTIHACEHLLKLNPANSMASHLATQAQSLDGRSVNPLKEKSSQGHKDTRKDCGCSLLEFRNMVYVFVSGDHSPGLKSVYNWLQSLAVNIKPSVSNTMLGIHEEEEEEICGVHSEKLALEYGFDLTLLVESLFFNGCLTLLNALQGNLLVRSLLDNHLQKRASANECCDVPRLSVVMLSSLIAGFHGSSYTVKPAELVKGKAQSYRIMNHVRRRLD</sequence>
<feature type="repeat" description="PPR" evidence="2">
    <location>
        <begin position="241"/>
        <end position="275"/>
    </location>
</feature>
<dbReference type="InterPro" id="IPR046960">
    <property type="entry name" value="PPR_At4g14850-like_plant"/>
</dbReference>
<dbReference type="PANTHER" id="PTHR47926:SF369">
    <property type="entry name" value="DYW DOMAIN-CONTAINING PROTEIN"/>
    <property type="match status" value="1"/>
</dbReference>
<dbReference type="Pfam" id="PF13041">
    <property type="entry name" value="PPR_2"/>
    <property type="match status" value="4"/>
</dbReference>
<feature type="repeat" description="PPR" evidence="2">
    <location>
        <begin position="447"/>
        <end position="481"/>
    </location>
</feature>
<dbReference type="FunFam" id="1.25.40.10:FF:000090">
    <property type="entry name" value="Pentatricopeptide repeat-containing protein, chloroplastic"/>
    <property type="match status" value="1"/>
</dbReference>
<dbReference type="GO" id="GO:0009451">
    <property type="term" value="P:RNA modification"/>
    <property type="evidence" value="ECO:0007669"/>
    <property type="project" value="InterPro"/>
</dbReference>
<gene>
    <name evidence="3" type="ORF">Cgig2_026521</name>
</gene>
<dbReference type="PROSITE" id="PS51375">
    <property type="entry name" value="PPR"/>
    <property type="match status" value="9"/>
</dbReference>
<feature type="repeat" description="PPR" evidence="2">
    <location>
        <begin position="311"/>
        <end position="345"/>
    </location>
</feature>
<feature type="repeat" description="PPR" evidence="2">
    <location>
        <begin position="140"/>
        <end position="174"/>
    </location>
</feature>
<reference evidence="3" key="1">
    <citation type="submission" date="2022-04" db="EMBL/GenBank/DDBJ databases">
        <title>Carnegiea gigantea Genome sequencing and assembly v2.</title>
        <authorList>
            <person name="Copetti D."/>
            <person name="Sanderson M.J."/>
            <person name="Burquez A."/>
            <person name="Wojciechowski M.F."/>
        </authorList>
    </citation>
    <scope>NUCLEOTIDE SEQUENCE</scope>
    <source>
        <strain evidence="3">SGP5-SGP5p</strain>
        <tissue evidence="3">Aerial part</tissue>
    </source>
</reference>
<proteinExistence type="predicted"/>
<evidence type="ECO:0000313" key="4">
    <source>
        <dbReference type="Proteomes" id="UP001153076"/>
    </source>
</evidence>
<name>A0A9Q1KFJ0_9CARY</name>
<dbReference type="InterPro" id="IPR002885">
    <property type="entry name" value="PPR_rpt"/>
</dbReference>
<dbReference type="OrthoDB" id="185373at2759"/>
<dbReference type="PANTHER" id="PTHR47926">
    <property type="entry name" value="PENTATRICOPEPTIDE REPEAT-CONTAINING PROTEIN"/>
    <property type="match status" value="1"/>
</dbReference>
<dbReference type="Pfam" id="PF01535">
    <property type="entry name" value="PPR"/>
    <property type="match status" value="6"/>
</dbReference>
<dbReference type="EMBL" id="JAKOGI010000139">
    <property type="protein sequence ID" value="KAJ8442579.1"/>
    <property type="molecule type" value="Genomic_DNA"/>
</dbReference>
<organism evidence="3 4">
    <name type="scientific">Carnegiea gigantea</name>
    <dbReference type="NCBI Taxonomy" id="171969"/>
    <lineage>
        <taxon>Eukaryota</taxon>
        <taxon>Viridiplantae</taxon>
        <taxon>Streptophyta</taxon>
        <taxon>Embryophyta</taxon>
        <taxon>Tracheophyta</taxon>
        <taxon>Spermatophyta</taxon>
        <taxon>Magnoliopsida</taxon>
        <taxon>eudicotyledons</taxon>
        <taxon>Gunneridae</taxon>
        <taxon>Pentapetalae</taxon>
        <taxon>Caryophyllales</taxon>
        <taxon>Cactineae</taxon>
        <taxon>Cactaceae</taxon>
        <taxon>Cactoideae</taxon>
        <taxon>Echinocereeae</taxon>
        <taxon>Carnegiea</taxon>
    </lineage>
</organism>
<dbReference type="InterPro" id="IPR011990">
    <property type="entry name" value="TPR-like_helical_dom_sf"/>
</dbReference>
<comment type="caution">
    <text evidence="3">The sequence shown here is derived from an EMBL/GenBank/DDBJ whole genome shotgun (WGS) entry which is preliminary data.</text>
</comment>
<feature type="repeat" description="PPR" evidence="2">
    <location>
        <begin position="483"/>
        <end position="517"/>
    </location>
</feature>
<protein>
    <recommendedName>
        <fullName evidence="5">Pentatricopeptide repeat-containing protein</fullName>
    </recommendedName>
</protein>
<dbReference type="SUPFAM" id="SSF81901">
    <property type="entry name" value="HCP-like"/>
    <property type="match status" value="1"/>
</dbReference>
<feature type="repeat" description="PPR" evidence="2">
    <location>
        <begin position="412"/>
        <end position="446"/>
    </location>
</feature>
<dbReference type="GO" id="GO:0003723">
    <property type="term" value="F:RNA binding"/>
    <property type="evidence" value="ECO:0007669"/>
    <property type="project" value="InterPro"/>
</dbReference>
<evidence type="ECO:0000256" key="1">
    <source>
        <dbReference type="ARBA" id="ARBA00022737"/>
    </source>
</evidence>
<dbReference type="Gene3D" id="1.25.40.10">
    <property type="entry name" value="Tetratricopeptide repeat domain"/>
    <property type="match status" value="4"/>
</dbReference>
<feature type="repeat" description="PPR" evidence="2">
    <location>
        <begin position="109"/>
        <end position="139"/>
    </location>
</feature>
<feature type="repeat" description="PPR" evidence="2">
    <location>
        <begin position="584"/>
        <end position="618"/>
    </location>
</feature>
<dbReference type="FunFam" id="1.25.40.10:FF:000344">
    <property type="entry name" value="Pentatricopeptide repeat-containing protein"/>
    <property type="match status" value="1"/>
</dbReference>
<evidence type="ECO:0000313" key="3">
    <source>
        <dbReference type="EMBL" id="KAJ8442579.1"/>
    </source>
</evidence>
<evidence type="ECO:0000256" key="2">
    <source>
        <dbReference type="PROSITE-ProRule" id="PRU00708"/>
    </source>
</evidence>
<dbReference type="FunFam" id="1.25.40.10:FF:000380">
    <property type="entry name" value="Pentatricopeptide repeat-containing protein, chloroplastic"/>
    <property type="match status" value="1"/>
</dbReference>
<dbReference type="AlphaFoldDB" id="A0A9Q1KFJ0"/>
<dbReference type="Proteomes" id="UP001153076">
    <property type="component" value="Unassembled WGS sequence"/>
</dbReference>
<keyword evidence="1" id="KW-0677">Repeat</keyword>
<feature type="repeat" description="PPR" evidence="2">
    <location>
        <begin position="276"/>
        <end position="310"/>
    </location>
</feature>
<accession>A0A9Q1KFJ0</accession>
<dbReference type="NCBIfam" id="TIGR00756">
    <property type="entry name" value="PPR"/>
    <property type="match status" value="10"/>
</dbReference>
<keyword evidence="4" id="KW-1185">Reference proteome</keyword>
<evidence type="ECO:0008006" key="5">
    <source>
        <dbReference type="Google" id="ProtNLM"/>
    </source>
</evidence>